<evidence type="ECO:0000313" key="1">
    <source>
        <dbReference type="EMBL" id="KAJ1214233.1"/>
    </source>
</evidence>
<protein>
    <submittedName>
        <fullName evidence="1">Uncharacterized protein</fullName>
    </submittedName>
</protein>
<dbReference type="Proteomes" id="UP001066276">
    <property type="component" value="Chromosome 1_1"/>
</dbReference>
<keyword evidence="2" id="KW-1185">Reference proteome</keyword>
<evidence type="ECO:0000313" key="2">
    <source>
        <dbReference type="Proteomes" id="UP001066276"/>
    </source>
</evidence>
<comment type="caution">
    <text evidence="1">The sequence shown here is derived from an EMBL/GenBank/DDBJ whole genome shotgun (WGS) entry which is preliminary data.</text>
</comment>
<sequence>MAVTSALNYSSTGFRRASPLIREMRTRVGHPPTGGTFNSIRELLSVEIDILRDLFVGVELCPFSELLESYDIPPGHFLIHGALNRKIQEYWGTGIAEPLEHESLCHLFLISHWAKVGT</sequence>
<dbReference type="EMBL" id="JANPWB010000001">
    <property type="protein sequence ID" value="KAJ1214233.1"/>
    <property type="molecule type" value="Genomic_DNA"/>
</dbReference>
<organism evidence="1 2">
    <name type="scientific">Pleurodeles waltl</name>
    <name type="common">Iberian ribbed newt</name>
    <dbReference type="NCBI Taxonomy" id="8319"/>
    <lineage>
        <taxon>Eukaryota</taxon>
        <taxon>Metazoa</taxon>
        <taxon>Chordata</taxon>
        <taxon>Craniata</taxon>
        <taxon>Vertebrata</taxon>
        <taxon>Euteleostomi</taxon>
        <taxon>Amphibia</taxon>
        <taxon>Batrachia</taxon>
        <taxon>Caudata</taxon>
        <taxon>Salamandroidea</taxon>
        <taxon>Salamandridae</taxon>
        <taxon>Pleurodelinae</taxon>
        <taxon>Pleurodeles</taxon>
    </lineage>
</organism>
<name>A0AAV7WJL4_PLEWA</name>
<reference evidence="1" key="1">
    <citation type="journal article" date="2022" name="bioRxiv">
        <title>Sequencing and chromosome-scale assembly of the giantPleurodeles waltlgenome.</title>
        <authorList>
            <person name="Brown T."/>
            <person name="Elewa A."/>
            <person name="Iarovenko S."/>
            <person name="Subramanian E."/>
            <person name="Araus A.J."/>
            <person name="Petzold A."/>
            <person name="Susuki M."/>
            <person name="Suzuki K.-i.T."/>
            <person name="Hayashi T."/>
            <person name="Toyoda A."/>
            <person name="Oliveira C."/>
            <person name="Osipova E."/>
            <person name="Leigh N.D."/>
            <person name="Simon A."/>
            <person name="Yun M.H."/>
        </authorList>
    </citation>
    <scope>NUCLEOTIDE SEQUENCE</scope>
    <source>
        <strain evidence="1">20211129_DDA</strain>
        <tissue evidence="1">Liver</tissue>
    </source>
</reference>
<proteinExistence type="predicted"/>
<dbReference type="AlphaFoldDB" id="A0AAV7WJL4"/>
<gene>
    <name evidence="1" type="ORF">NDU88_001858</name>
</gene>
<accession>A0AAV7WJL4</accession>